<protein>
    <submittedName>
        <fullName evidence="1">FirrV-1-E5</fullName>
    </submittedName>
</protein>
<dbReference type="GeneID" id="41332252"/>
<organism evidence="1">
    <name type="scientific">Feldmannia irregularis virus a</name>
    <dbReference type="NCBI Taxonomy" id="231992"/>
    <lineage>
        <taxon>Viruses</taxon>
        <taxon>Varidnaviria</taxon>
        <taxon>Bamfordvirae</taxon>
        <taxon>Nucleocytoviricota</taxon>
        <taxon>Megaviricetes</taxon>
        <taxon>Algavirales</taxon>
        <taxon>Phycodnaviridae</taxon>
        <taxon>Phaeovirus</taxon>
        <taxon>Phaeovirus irregularis</taxon>
    </lineage>
</organism>
<accession>Q6XLV7</accession>
<evidence type="ECO:0000313" key="1">
    <source>
        <dbReference type="EMBL" id="AAR26954.1"/>
    </source>
</evidence>
<dbReference type="EMBL" id="AY225137">
    <property type="protein sequence ID" value="AAR26954.1"/>
    <property type="molecule type" value="Genomic_DNA"/>
</dbReference>
<sequence>MPTTRSMATKSRRTAPMPTYDQLMAHAKRIALITKPPSAKKRPILTAAAKKKRAAKAKARRQARVKEKCPSERAEISEKFKAAVPSAHKIARLDYPGFVALKKEINQHVSKVRAHANRCNDNFVVPEK</sequence>
<dbReference type="RefSeq" id="YP_009665606.1">
    <property type="nucleotide sequence ID" value="NC_043249.1"/>
</dbReference>
<reference evidence="1" key="2">
    <citation type="submission" date="2003-01" db="EMBL/GenBank/DDBJ databases">
        <title>Partial Nucleotide Sequence of the Feldmannia irregularis Virus FirrV-1 Genome: On the Evolution of Large Phaeoviral Genomes.</title>
        <authorList>
            <person name="Delaroque N."/>
            <person name="Knippers R."/>
            <person name="Mueller D.G."/>
            <person name="Boland W."/>
        </authorList>
    </citation>
    <scope>NUCLEOTIDE SEQUENCE</scope>
    <source>
        <strain evidence="1">FirrV-1</strain>
    </source>
</reference>
<name>Q6XLV7_9PHYC</name>
<dbReference type="KEGG" id="vg:41332252"/>
<reference evidence="1" key="1">
    <citation type="journal article" date="2003" name="J. Mol. Evol.">
        <title>Comparisons of two large phaeoviral genomes and evolutionary implications.</title>
        <authorList>
            <person name="Delaroque N."/>
            <person name="Boland W."/>
            <person name="Muller D.G."/>
            <person name="Knippers R."/>
        </authorList>
    </citation>
    <scope>NUCLEOTIDE SEQUENCE</scope>
    <source>
        <strain evidence="1">FirrV-1</strain>
    </source>
</reference>
<proteinExistence type="predicted"/>